<dbReference type="InterPro" id="IPR016169">
    <property type="entry name" value="FAD-bd_PCMH_sub2"/>
</dbReference>
<keyword evidence="3" id="KW-0285">Flavoprotein</keyword>
<dbReference type="InterPro" id="IPR016166">
    <property type="entry name" value="FAD-bd_PCMH"/>
</dbReference>
<dbReference type="GO" id="GO:0071949">
    <property type="term" value="F:FAD binding"/>
    <property type="evidence" value="ECO:0007669"/>
    <property type="project" value="InterPro"/>
</dbReference>
<dbReference type="Gene3D" id="3.30.70.2190">
    <property type="match status" value="1"/>
</dbReference>
<protein>
    <recommendedName>
        <fullName evidence="7">D-2-hydroxyglutarate dehydrogenase, mitochondrial</fullName>
        <ecNumber evidence="6">1.1.99.39</ecNumber>
    </recommendedName>
</protein>
<dbReference type="SUPFAM" id="SSF56176">
    <property type="entry name" value="FAD-binding/transporter-associated domain-like"/>
    <property type="match status" value="1"/>
</dbReference>
<dbReference type="AlphaFoldDB" id="A0A914DCM2"/>
<evidence type="ECO:0000256" key="7">
    <source>
        <dbReference type="ARBA" id="ARBA00039639"/>
    </source>
</evidence>
<dbReference type="WBParaSite" id="ACRNAN_scaffold2336.g28589.t1">
    <property type="protein sequence ID" value="ACRNAN_scaffold2336.g28589.t1"/>
    <property type="gene ID" value="ACRNAN_scaffold2336.g28589"/>
</dbReference>
<sequence>MFKLSKRLFSTLKFKRGDFARLVDSDITHFESIVGKENVKTTELDLYNTDWMKSFKGNSTCVLLPQTAQQVSAILKHCFHRYLAVVPQSGNTGLVGASVPVFDEIILSTSKLRNNFNLDLSSGILECDSGFILEELESRLAPQGYIMPIDLGAKGSCLIGGNVATAAGGIRFIRYGSMHSNVLGLQVALADQNGTLLELGTGLRKDNSGLHSHHLFVGSEGQLGIITGIKMLVAPKPTSICSMWLGTDSFEKCQKILREAKTKLGEVLSAFEFLDAETLRCLKENENLDKPLETASKYNLLIETSGSNPVHDMEKVDGFLSYCLENELAKDGILAKNQTEASYLWKLRETATLALMHDGYVYKNDVSLPLKYYYELTDVVRERLGDKAIRVINYGHLGDGNAHLNITTKKFSQEVYDLLYPFIYKWVTEKGGSISAEHGIGQLKKPYIHLGKHEKELSLNKELKKIFDPKGILNPYKMIDL</sequence>
<dbReference type="Gene3D" id="1.10.45.10">
    <property type="entry name" value="Vanillyl-alcohol Oxidase, Chain A, domain 4"/>
    <property type="match status" value="1"/>
</dbReference>
<evidence type="ECO:0000256" key="4">
    <source>
        <dbReference type="ARBA" id="ARBA00022827"/>
    </source>
</evidence>
<dbReference type="FunFam" id="1.10.45.10:FF:000001">
    <property type="entry name" value="D-lactate dehydrogenase mitochondrial"/>
    <property type="match status" value="1"/>
</dbReference>
<dbReference type="Pfam" id="PF02913">
    <property type="entry name" value="FAD-oxidase_C"/>
    <property type="match status" value="1"/>
</dbReference>
<dbReference type="GO" id="GO:0005739">
    <property type="term" value="C:mitochondrion"/>
    <property type="evidence" value="ECO:0007669"/>
    <property type="project" value="TreeGrafter"/>
</dbReference>
<dbReference type="InterPro" id="IPR004113">
    <property type="entry name" value="FAD-bd_oxidored_4_C"/>
</dbReference>
<comment type="similarity">
    <text evidence="2">Belongs to the FAD-binding oxidoreductase/transferase type 4 family.</text>
</comment>
<dbReference type="Proteomes" id="UP000887540">
    <property type="component" value="Unplaced"/>
</dbReference>
<comment type="cofactor">
    <cofactor evidence="1">
        <name>FAD</name>
        <dbReference type="ChEBI" id="CHEBI:57692"/>
    </cofactor>
</comment>
<evidence type="ECO:0000256" key="6">
    <source>
        <dbReference type="ARBA" id="ARBA00039003"/>
    </source>
</evidence>
<dbReference type="GO" id="GO:0051990">
    <property type="term" value="F:(R)-2-hydroxyglutarate dehydrogenase activity"/>
    <property type="evidence" value="ECO:0007669"/>
    <property type="project" value="UniProtKB-EC"/>
</dbReference>
<dbReference type="PANTHER" id="PTHR43716">
    <property type="entry name" value="D-2-HYDROXYGLUTARATE DEHYDROGENASE, MITOCHONDRIAL"/>
    <property type="match status" value="1"/>
</dbReference>
<reference evidence="12" key="1">
    <citation type="submission" date="2022-11" db="UniProtKB">
        <authorList>
            <consortium name="WormBaseParasite"/>
        </authorList>
    </citation>
    <scope>IDENTIFICATION</scope>
</reference>
<dbReference type="FunFam" id="3.30.70.2190:FF:000001">
    <property type="entry name" value="D-2-hydroxyglutarate dehydrogenase mitochondrial"/>
    <property type="match status" value="1"/>
</dbReference>
<proteinExistence type="inferred from homology"/>
<evidence type="ECO:0000313" key="12">
    <source>
        <dbReference type="WBParaSite" id="ACRNAN_scaffold2336.g28589.t1"/>
    </source>
</evidence>
<dbReference type="PANTHER" id="PTHR43716:SF1">
    <property type="entry name" value="D-2-HYDROXYGLUTARATE DEHYDROGENASE, MITOCHONDRIAL"/>
    <property type="match status" value="1"/>
</dbReference>
<dbReference type="SUPFAM" id="SSF55103">
    <property type="entry name" value="FAD-linked oxidases, C-terminal domain"/>
    <property type="match status" value="1"/>
</dbReference>
<dbReference type="Gene3D" id="3.30.70.2740">
    <property type="match status" value="1"/>
</dbReference>
<comment type="function">
    <text evidence="8">Catalyzes the oxidation of D-2-hydroxyglutarate (D-2-HG) to alpha-ketoglutarate. Also catalyzes the oxidation of other D-2-hydroxyacids, such as D-malate (D-MAL) and D-lactate (D-LAC). Exhibits high activities towards D-2-HG and D-MAL but a very weak activity towards D-LAC.</text>
</comment>
<evidence type="ECO:0000256" key="5">
    <source>
        <dbReference type="ARBA" id="ARBA00023002"/>
    </source>
</evidence>
<dbReference type="InterPro" id="IPR016167">
    <property type="entry name" value="FAD-bd_PCMH_sub1"/>
</dbReference>
<keyword evidence="11" id="KW-1185">Reference proteome</keyword>
<dbReference type="PROSITE" id="PS51387">
    <property type="entry name" value="FAD_PCMH"/>
    <property type="match status" value="1"/>
</dbReference>
<dbReference type="InterPro" id="IPR016171">
    <property type="entry name" value="Vanillyl_alc_oxidase_C-sub2"/>
</dbReference>
<keyword evidence="5" id="KW-0560">Oxidoreductase</keyword>
<evidence type="ECO:0000256" key="3">
    <source>
        <dbReference type="ARBA" id="ARBA00022630"/>
    </source>
</evidence>
<dbReference type="InterPro" id="IPR051264">
    <property type="entry name" value="FAD-oxidored/transferase_4"/>
</dbReference>
<dbReference type="EC" id="1.1.99.39" evidence="6"/>
<evidence type="ECO:0000313" key="11">
    <source>
        <dbReference type="Proteomes" id="UP000887540"/>
    </source>
</evidence>
<evidence type="ECO:0000256" key="1">
    <source>
        <dbReference type="ARBA" id="ARBA00001974"/>
    </source>
</evidence>
<name>A0A914DCM2_9BILA</name>
<evidence type="ECO:0000256" key="8">
    <source>
        <dbReference type="ARBA" id="ARBA00045410"/>
    </source>
</evidence>
<dbReference type="Gene3D" id="3.30.43.10">
    <property type="entry name" value="Uridine Diphospho-n-acetylenolpyruvylglucosamine Reductase, domain 2"/>
    <property type="match status" value="1"/>
</dbReference>
<dbReference type="InterPro" id="IPR016164">
    <property type="entry name" value="FAD-linked_Oxase-like_C"/>
</dbReference>
<dbReference type="InterPro" id="IPR036318">
    <property type="entry name" value="FAD-bd_PCMH-like_sf"/>
</dbReference>
<evidence type="ECO:0000256" key="9">
    <source>
        <dbReference type="ARBA" id="ARBA00049267"/>
    </source>
</evidence>
<accession>A0A914DCM2</accession>
<evidence type="ECO:0000259" key="10">
    <source>
        <dbReference type="PROSITE" id="PS51387"/>
    </source>
</evidence>
<evidence type="ECO:0000256" key="2">
    <source>
        <dbReference type="ARBA" id="ARBA00008000"/>
    </source>
</evidence>
<dbReference type="FunFam" id="3.30.43.10:FF:000011">
    <property type="entry name" value="D-lactate dehydrogenase (Cytochrome)"/>
    <property type="match status" value="1"/>
</dbReference>
<organism evidence="11 12">
    <name type="scientific">Acrobeloides nanus</name>
    <dbReference type="NCBI Taxonomy" id="290746"/>
    <lineage>
        <taxon>Eukaryota</taxon>
        <taxon>Metazoa</taxon>
        <taxon>Ecdysozoa</taxon>
        <taxon>Nematoda</taxon>
        <taxon>Chromadorea</taxon>
        <taxon>Rhabditida</taxon>
        <taxon>Tylenchina</taxon>
        <taxon>Cephalobomorpha</taxon>
        <taxon>Cephaloboidea</taxon>
        <taxon>Cephalobidae</taxon>
        <taxon>Acrobeloides</taxon>
    </lineage>
</organism>
<dbReference type="Gene3D" id="3.30.465.10">
    <property type="match status" value="1"/>
</dbReference>
<comment type="catalytic activity">
    <reaction evidence="9">
        <text>(R)-malate + A = oxaloacetate + AH2</text>
        <dbReference type="Rhea" id="RHEA:67460"/>
        <dbReference type="ChEBI" id="CHEBI:13193"/>
        <dbReference type="ChEBI" id="CHEBI:15588"/>
        <dbReference type="ChEBI" id="CHEBI:16452"/>
        <dbReference type="ChEBI" id="CHEBI:17499"/>
    </reaction>
    <physiologicalReaction direction="left-to-right" evidence="9">
        <dbReference type="Rhea" id="RHEA:67461"/>
    </physiologicalReaction>
</comment>
<dbReference type="Pfam" id="PF01565">
    <property type="entry name" value="FAD_binding_4"/>
    <property type="match status" value="1"/>
</dbReference>
<dbReference type="FunFam" id="3.30.70.2740:FF:000002">
    <property type="entry name" value="D-2-hydroxyglutarate dehydrogenase mitochondrial"/>
    <property type="match status" value="1"/>
</dbReference>
<dbReference type="InterPro" id="IPR006094">
    <property type="entry name" value="Oxid_FAD_bind_N"/>
</dbReference>
<feature type="domain" description="FAD-binding PCMH-type" evidence="10">
    <location>
        <begin position="55"/>
        <end position="236"/>
    </location>
</feature>
<keyword evidence="4" id="KW-0274">FAD</keyword>